<feature type="domain" description="ShKT" evidence="4">
    <location>
        <begin position="139"/>
        <end position="170"/>
    </location>
</feature>
<dbReference type="Pfam" id="PF01549">
    <property type="entry name" value="ShK"/>
    <property type="match status" value="2"/>
</dbReference>
<feature type="compositionally biased region" description="Low complexity" evidence="3">
    <location>
        <begin position="117"/>
        <end position="132"/>
    </location>
</feature>
<organism evidence="5 6">
    <name type="scientific">Porites evermanni</name>
    <dbReference type="NCBI Taxonomy" id="104178"/>
    <lineage>
        <taxon>Eukaryota</taxon>
        <taxon>Metazoa</taxon>
        <taxon>Cnidaria</taxon>
        <taxon>Anthozoa</taxon>
        <taxon>Hexacorallia</taxon>
        <taxon>Scleractinia</taxon>
        <taxon>Fungiina</taxon>
        <taxon>Poritidae</taxon>
        <taxon>Porites</taxon>
    </lineage>
</organism>
<proteinExistence type="predicted"/>
<gene>
    <name evidence="5" type="ORF">PEVE_00016983</name>
</gene>
<keyword evidence="6" id="KW-1185">Reference proteome</keyword>
<protein>
    <recommendedName>
        <fullName evidence="4">ShKT domain-containing protein</fullName>
    </recommendedName>
</protein>
<accession>A0ABN8S6R4</accession>
<dbReference type="InterPro" id="IPR003582">
    <property type="entry name" value="ShKT_dom"/>
</dbReference>
<evidence type="ECO:0000256" key="1">
    <source>
        <dbReference type="ARBA" id="ARBA00022656"/>
    </source>
</evidence>
<sequence>MLARHVPTAGSDERQLYFCFEKGSASCKDNDVNCHRYINFCASYPNIRKQCPLTCKQCQIPPPTPTSPSLFPSLSSSSSSPSSSSSVLSTGSSYSFAPTRTTTFLNPSTPDINGRWNNNRTKTGSTTSTTNATEATASCKDNDMNCHRYIHFCASYPNIRKQCPLTCKQCRKYHPFFSVNRLT</sequence>
<comment type="caution">
    <text evidence="2">Lacks conserved residue(s) required for the propagation of feature annotation.</text>
</comment>
<dbReference type="EMBL" id="CALNXI010002348">
    <property type="protein sequence ID" value="CAH3186599.1"/>
    <property type="molecule type" value="Genomic_DNA"/>
</dbReference>
<dbReference type="SMART" id="SM00254">
    <property type="entry name" value="ShKT"/>
    <property type="match status" value="2"/>
</dbReference>
<comment type="caution">
    <text evidence="5">The sequence shown here is derived from an EMBL/GenBank/DDBJ whole genome shotgun (WGS) entry which is preliminary data.</text>
</comment>
<evidence type="ECO:0000259" key="4">
    <source>
        <dbReference type="PROSITE" id="PS51670"/>
    </source>
</evidence>
<dbReference type="PROSITE" id="PS51670">
    <property type="entry name" value="SHKT"/>
    <property type="match status" value="2"/>
</dbReference>
<evidence type="ECO:0000256" key="3">
    <source>
        <dbReference type="SAM" id="MobiDB-lite"/>
    </source>
</evidence>
<dbReference type="Proteomes" id="UP001159427">
    <property type="component" value="Unassembled WGS sequence"/>
</dbReference>
<evidence type="ECO:0000313" key="6">
    <source>
        <dbReference type="Proteomes" id="UP001159427"/>
    </source>
</evidence>
<keyword evidence="1" id="KW-0800">Toxin</keyword>
<feature type="region of interest" description="Disordered" evidence="3">
    <location>
        <begin position="105"/>
        <end position="132"/>
    </location>
</feature>
<reference evidence="5 6" key="1">
    <citation type="submission" date="2022-05" db="EMBL/GenBank/DDBJ databases">
        <authorList>
            <consortium name="Genoscope - CEA"/>
            <person name="William W."/>
        </authorList>
    </citation>
    <scope>NUCLEOTIDE SEQUENCE [LARGE SCALE GENOMIC DNA]</scope>
</reference>
<evidence type="ECO:0000256" key="2">
    <source>
        <dbReference type="PROSITE-ProRule" id="PRU01005"/>
    </source>
</evidence>
<name>A0ABN8S6R4_9CNID</name>
<evidence type="ECO:0000313" key="5">
    <source>
        <dbReference type="EMBL" id="CAH3186599.1"/>
    </source>
</evidence>
<feature type="domain" description="ShKT" evidence="4">
    <location>
        <begin position="27"/>
        <end position="58"/>
    </location>
</feature>